<name>A0AAN9Y0L8_9HEMI</name>
<protein>
    <submittedName>
        <fullName evidence="2">Uncharacterized protein</fullName>
    </submittedName>
</protein>
<dbReference type="AlphaFoldDB" id="A0AAN9Y0L8"/>
<keyword evidence="3" id="KW-1185">Reference proteome</keyword>
<evidence type="ECO:0000256" key="1">
    <source>
        <dbReference type="SAM" id="MobiDB-lite"/>
    </source>
</evidence>
<sequence>MCATSNGGSSRCSSPSPTHFSSTLISNSSRLTNDSSTLEQIDDLNTSSTQDSLESTFKEYTWKPSRPAPEHVTLEKLSQESFRFYRTVQSLLNTREPDIIHRLTPAVSEVTLPDSNEKIDNNSVGSCISLFQAGSQGNRKSVDMSSSCSTQFTMPEELESVPIKNDCSSTKPACVAEDESGFSSMSSFQDVNILPEMKTYPKLGLPIINCEESKHRRWTSTPVDKMYDSNVSINFCNNNEINEILPVLWV</sequence>
<dbReference type="EMBL" id="JBBCAQ010000036">
    <property type="protein sequence ID" value="KAK7576228.1"/>
    <property type="molecule type" value="Genomic_DNA"/>
</dbReference>
<evidence type="ECO:0000313" key="3">
    <source>
        <dbReference type="Proteomes" id="UP001367676"/>
    </source>
</evidence>
<accession>A0AAN9Y0L8</accession>
<gene>
    <name evidence="2" type="ORF">V9T40_012514</name>
</gene>
<feature type="region of interest" description="Disordered" evidence="1">
    <location>
        <begin position="1"/>
        <end position="33"/>
    </location>
</feature>
<reference evidence="2 3" key="1">
    <citation type="submission" date="2024-03" db="EMBL/GenBank/DDBJ databases">
        <title>Adaptation during the transition from Ophiocordyceps entomopathogen to insect associate is accompanied by gene loss and intensified selection.</title>
        <authorList>
            <person name="Ward C.M."/>
            <person name="Onetto C.A."/>
            <person name="Borneman A.R."/>
        </authorList>
    </citation>
    <scope>NUCLEOTIDE SEQUENCE [LARGE SCALE GENOMIC DNA]</scope>
    <source>
        <strain evidence="2">AWRI1</strain>
        <tissue evidence="2">Single Adult Female</tissue>
    </source>
</reference>
<proteinExistence type="predicted"/>
<organism evidence="2 3">
    <name type="scientific">Parthenolecanium corni</name>
    <dbReference type="NCBI Taxonomy" id="536013"/>
    <lineage>
        <taxon>Eukaryota</taxon>
        <taxon>Metazoa</taxon>
        <taxon>Ecdysozoa</taxon>
        <taxon>Arthropoda</taxon>
        <taxon>Hexapoda</taxon>
        <taxon>Insecta</taxon>
        <taxon>Pterygota</taxon>
        <taxon>Neoptera</taxon>
        <taxon>Paraneoptera</taxon>
        <taxon>Hemiptera</taxon>
        <taxon>Sternorrhyncha</taxon>
        <taxon>Coccoidea</taxon>
        <taxon>Coccidae</taxon>
        <taxon>Parthenolecanium</taxon>
    </lineage>
</organism>
<feature type="compositionally biased region" description="Low complexity" evidence="1">
    <location>
        <begin position="1"/>
        <end position="23"/>
    </location>
</feature>
<evidence type="ECO:0000313" key="2">
    <source>
        <dbReference type="EMBL" id="KAK7576228.1"/>
    </source>
</evidence>
<comment type="caution">
    <text evidence="2">The sequence shown here is derived from an EMBL/GenBank/DDBJ whole genome shotgun (WGS) entry which is preliminary data.</text>
</comment>
<feature type="compositionally biased region" description="Polar residues" evidence="1">
    <location>
        <begin position="24"/>
        <end position="33"/>
    </location>
</feature>
<dbReference type="Proteomes" id="UP001367676">
    <property type="component" value="Unassembled WGS sequence"/>
</dbReference>